<reference evidence="5" key="1">
    <citation type="submission" date="2020-03" db="EMBL/GenBank/DDBJ databases">
        <title>Complete genome sequence of sulfur-oxidizing bacterium skT11.</title>
        <authorList>
            <person name="Kanda M."/>
            <person name="Kojima H."/>
            <person name="Fukui M."/>
        </authorList>
    </citation>
    <scope>NUCLEOTIDE SEQUENCE [LARGE SCALE GENOMIC DNA]</scope>
    <source>
        <strain evidence="5">skT11</strain>
    </source>
</reference>
<dbReference type="EMBL" id="AP022853">
    <property type="protein sequence ID" value="BCB26084.1"/>
    <property type="molecule type" value="Genomic_DNA"/>
</dbReference>
<proteinExistence type="inferred from homology"/>
<organism evidence="4 5">
    <name type="scientific">Sulfurimicrobium lacus</name>
    <dbReference type="NCBI Taxonomy" id="2715678"/>
    <lineage>
        <taxon>Bacteria</taxon>
        <taxon>Pseudomonadati</taxon>
        <taxon>Pseudomonadota</taxon>
        <taxon>Betaproteobacteria</taxon>
        <taxon>Nitrosomonadales</taxon>
        <taxon>Sulfuricellaceae</taxon>
        <taxon>Sulfurimicrobium</taxon>
    </lineage>
</organism>
<evidence type="ECO:0000256" key="1">
    <source>
        <dbReference type="ARBA" id="ARBA00007198"/>
    </source>
</evidence>
<dbReference type="InterPro" id="IPR006660">
    <property type="entry name" value="Arsenate_reductase-like"/>
</dbReference>
<sequence>MSSVIFYEKPGCTGNARQKALLREAGHEVEARNLLVHPWTAGALRSFFGGRPVAEWFNTSAPRIKSGEVSPQTLDEAAALALMLAEPLLIRRPLIECDGRRECGFDAAIERWLAVAQPAGDREGCPRNGAHAAHEPHACPSPASPAAGAA</sequence>
<keyword evidence="5" id="KW-1185">Reference proteome</keyword>
<dbReference type="NCBIfam" id="TIGR01616">
    <property type="entry name" value="nitro_assoc"/>
    <property type="match status" value="1"/>
</dbReference>
<dbReference type="SUPFAM" id="SSF52833">
    <property type="entry name" value="Thioredoxin-like"/>
    <property type="match status" value="1"/>
</dbReference>
<evidence type="ECO:0008006" key="6">
    <source>
        <dbReference type="Google" id="ProtNLM"/>
    </source>
</evidence>
<feature type="compositionally biased region" description="Low complexity" evidence="3">
    <location>
        <begin position="138"/>
        <end position="150"/>
    </location>
</feature>
<gene>
    <name evidence="4" type="ORF">SKTS_09700</name>
</gene>
<dbReference type="Gene3D" id="3.40.30.10">
    <property type="entry name" value="Glutaredoxin"/>
    <property type="match status" value="1"/>
</dbReference>
<dbReference type="InterPro" id="IPR036249">
    <property type="entry name" value="Thioredoxin-like_sf"/>
</dbReference>
<dbReference type="Pfam" id="PF03960">
    <property type="entry name" value="ArsC"/>
    <property type="match status" value="1"/>
</dbReference>
<evidence type="ECO:0000256" key="3">
    <source>
        <dbReference type="SAM" id="MobiDB-lite"/>
    </source>
</evidence>
<evidence type="ECO:0000313" key="4">
    <source>
        <dbReference type="EMBL" id="BCB26084.1"/>
    </source>
</evidence>
<feature type="region of interest" description="Disordered" evidence="3">
    <location>
        <begin position="123"/>
        <end position="150"/>
    </location>
</feature>
<dbReference type="AlphaFoldDB" id="A0A6F8V8U7"/>
<dbReference type="PANTHER" id="PTHR30041">
    <property type="entry name" value="ARSENATE REDUCTASE"/>
    <property type="match status" value="1"/>
</dbReference>
<dbReference type="InterPro" id="IPR006503">
    <property type="entry name" value="Nase-assoc"/>
</dbReference>
<evidence type="ECO:0000256" key="2">
    <source>
        <dbReference type="PROSITE-ProRule" id="PRU01282"/>
    </source>
</evidence>
<protein>
    <recommendedName>
        <fullName evidence="6">Nitrogenase-associated protein</fullName>
    </recommendedName>
</protein>
<dbReference type="RefSeq" id="WP_173061188.1">
    <property type="nucleotide sequence ID" value="NZ_AP022853.1"/>
</dbReference>
<name>A0A6F8V8U7_9PROT</name>
<dbReference type="KEGG" id="slac:SKTS_09700"/>
<evidence type="ECO:0000313" key="5">
    <source>
        <dbReference type="Proteomes" id="UP000502260"/>
    </source>
</evidence>
<dbReference type="PROSITE" id="PS51353">
    <property type="entry name" value="ARSC"/>
    <property type="match status" value="1"/>
</dbReference>
<dbReference type="PANTHER" id="PTHR30041:SF8">
    <property type="entry name" value="PROTEIN YFFB"/>
    <property type="match status" value="1"/>
</dbReference>
<accession>A0A6F8V8U7</accession>
<comment type="similarity">
    <text evidence="1 2">Belongs to the ArsC family.</text>
</comment>
<dbReference type="Proteomes" id="UP000502260">
    <property type="component" value="Chromosome"/>
</dbReference>